<keyword evidence="3" id="KW-1185">Reference proteome</keyword>
<proteinExistence type="predicted"/>
<comment type="caution">
    <text evidence="2">The sequence shown here is derived from an EMBL/GenBank/DDBJ whole genome shotgun (WGS) entry which is preliminary data.</text>
</comment>
<sequence>MSSVSRGSRRPAVTGPPQNATAANASAPHRPGFLSHDSTTKAASPKEPRRESTRLLRSDQLQLPTPTWNDDDD</sequence>
<feature type="region of interest" description="Disordered" evidence="1">
    <location>
        <begin position="1"/>
        <end position="73"/>
    </location>
</feature>
<reference evidence="2" key="1">
    <citation type="submission" date="2023-06" db="EMBL/GenBank/DDBJ databases">
        <title>Genome-scale phylogeny and comparative genomics of the fungal order Sordariales.</title>
        <authorList>
            <consortium name="Lawrence Berkeley National Laboratory"/>
            <person name="Hensen N."/>
            <person name="Bonometti L."/>
            <person name="Westerberg I."/>
            <person name="Brannstrom I.O."/>
            <person name="Guillou S."/>
            <person name="Cros-Aarteil S."/>
            <person name="Calhoun S."/>
            <person name="Haridas S."/>
            <person name="Kuo A."/>
            <person name="Mondo S."/>
            <person name="Pangilinan J."/>
            <person name="Riley R."/>
            <person name="LaButti K."/>
            <person name="Andreopoulos B."/>
            <person name="Lipzen A."/>
            <person name="Chen C."/>
            <person name="Yanf M."/>
            <person name="Daum C."/>
            <person name="Ng V."/>
            <person name="Clum A."/>
            <person name="Steindorff A."/>
            <person name="Ohm R."/>
            <person name="Martin F."/>
            <person name="Silar P."/>
            <person name="Natvig D."/>
            <person name="Lalanne C."/>
            <person name="Gautier V."/>
            <person name="Ament-velasquez S.L."/>
            <person name="Kruys A."/>
            <person name="Hutchinson M.I."/>
            <person name="Powell A.J."/>
            <person name="Barry K."/>
            <person name="Miller A.N."/>
            <person name="Grigoriev I.V."/>
            <person name="Debuchy R."/>
            <person name="Gladieux P."/>
            <person name="Thoren M.H."/>
            <person name="Johannesson H."/>
        </authorList>
    </citation>
    <scope>NUCLEOTIDE SEQUENCE</scope>
    <source>
        <strain evidence="2">SMH3187-1</strain>
    </source>
</reference>
<dbReference type="Proteomes" id="UP001172155">
    <property type="component" value="Unassembled WGS sequence"/>
</dbReference>
<feature type="compositionally biased region" description="Basic and acidic residues" evidence="1">
    <location>
        <begin position="44"/>
        <end position="57"/>
    </location>
</feature>
<dbReference type="EMBL" id="JAUKUD010000006">
    <property type="protein sequence ID" value="KAK0740640.1"/>
    <property type="molecule type" value="Genomic_DNA"/>
</dbReference>
<organism evidence="2 3">
    <name type="scientific">Schizothecium vesticola</name>
    <dbReference type="NCBI Taxonomy" id="314040"/>
    <lineage>
        <taxon>Eukaryota</taxon>
        <taxon>Fungi</taxon>
        <taxon>Dikarya</taxon>
        <taxon>Ascomycota</taxon>
        <taxon>Pezizomycotina</taxon>
        <taxon>Sordariomycetes</taxon>
        <taxon>Sordariomycetidae</taxon>
        <taxon>Sordariales</taxon>
        <taxon>Schizotheciaceae</taxon>
        <taxon>Schizothecium</taxon>
    </lineage>
</organism>
<feature type="compositionally biased region" description="Polar residues" evidence="1">
    <location>
        <begin position="59"/>
        <end position="73"/>
    </location>
</feature>
<evidence type="ECO:0000313" key="2">
    <source>
        <dbReference type="EMBL" id="KAK0740640.1"/>
    </source>
</evidence>
<evidence type="ECO:0000256" key="1">
    <source>
        <dbReference type="SAM" id="MobiDB-lite"/>
    </source>
</evidence>
<name>A0AA40JZ97_9PEZI</name>
<accession>A0AA40JZ97</accession>
<protein>
    <submittedName>
        <fullName evidence="2">Uncharacterized protein</fullName>
    </submittedName>
</protein>
<evidence type="ECO:0000313" key="3">
    <source>
        <dbReference type="Proteomes" id="UP001172155"/>
    </source>
</evidence>
<gene>
    <name evidence="2" type="ORF">B0T18DRAFT_418398</name>
</gene>
<dbReference type="AlphaFoldDB" id="A0AA40JZ97"/>